<feature type="compositionally biased region" description="Polar residues" evidence="1">
    <location>
        <begin position="79"/>
        <end position="91"/>
    </location>
</feature>
<feature type="compositionally biased region" description="Low complexity" evidence="1">
    <location>
        <begin position="100"/>
        <end position="120"/>
    </location>
</feature>
<feature type="region of interest" description="Disordered" evidence="1">
    <location>
        <begin position="1"/>
        <end position="25"/>
    </location>
</feature>
<dbReference type="HOGENOM" id="CLU_029307_11_1_1"/>
<dbReference type="EnsemblPlants" id="PGSC0003DMT400093002">
    <property type="protein sequence ID" value="PGSC0003DMT400093002"/>
    <property type="gene ID" value="PGSC0003DMG400042573"/>
</dbReference>
<dbReference type="PaxDb" id="4113-PGSC0003DMT400093002"/>
<evidence type="ECO:0000256" key="1">
    <source>
        <dbReference type="SAM" id="MobiDB-lite"/>
    </source>
</evidence>
<keyword evidence="3" id="KW-1185">Reference proteome</keyword>
<evidence type="ECO:0000313" key="2">
    <source>
        <dbReference type="EnsemblPlants" id="PGSC0003DMT400093002"/>
    </source>
</evidence>
<proteinExistence type="predicted"/>
<organism evidence="2 3">
    <name type="scientific">Solanum tuberosum</name>
    <name type="common">Potato</name>
    <dbReference type="NCBI Taxonomy" id="4113"/>
    <lineage>
        <taxon>Eukaryota</taxon>
        <taxon>Viridiplantae</taxon>
        <taxon>Streptophyta</taxon>
        <taxon>Embryophyta</taxon>
        <taxon>Tracheophyta</taxon>
        <taxon>Spermatophyta</taxon>
        <taxon>Magnoliopsida</taxon>
        <taxon>eudicotyledons</taxon>
        <taxon>Gunneridae</taxon>
        <taxon>Pentapetalae</taxon>
        <taxon>asterids</taxon>
        <taxon>lamiids</taxon>
        <taxon>Solanales</taxon>
        <taxon>Solanaceae</taxon>
        <taxon>Solanoideae</taxon>
        <taxon>Solaneae</taxon>
        <taxon>Solanum</taxon>
    </lineage>
</organism>
<feature type="region of interest" description="Disordered" evidence="1">
    <location>
        <begin position="79"/>
        <end position="120"/>
    </location>
</feature>
<dbReference type="InParanoid" id="M1DR20"/>
<protein>
    <recommendedName>
        <fullName evidence="4">Polyprotein protein</fullName>
    </recommendedName>
</protein>
<reference evidence="3" key="1">
    <citation type="journal article" date="2011" name="Nature">
        <title>Genome sequence and analysis of the tuber crop potato.</title>
        <authorList>
            <consortium name="The Potato Genome Sequencing Consortium"/>
        </authorList>
    </citation>
    <scope>NUCLEOTIDE SEQUENCE [LARGE SCALE GENOMIC DNA]</scope>
    <source>
        <strain evidence="3">cv. DM1-3 516 R44</strain>
    </source>
</reference>
<dbReference type="AlphaFoldDB" id="M1DR20"/>
<dbReference type="Proteomes" id="UP000011115">
    <property type="component" value="Unassembled WGS sequence"/>
</dbReference>
<accession>M1DR20</accession>
<evidence type="ECO:0000313" key="3">
    <source>
        <dbReference type="Proteomes" id="UP000011115"/>
    </source>
</evidence>
<name>M1DR20_SOLTU</name>
<dbReference type="Gramene" id="PGSC0003DMT400093002">
    <property type="protein sequence ID" value="PGSC0003DMT400093002"/>
    <property type="gene ID" value="PGSC0003DMG400042573"/>
</dbReference>
<evidence type="ECO:0008006" key="4">
    <source>
        <dbReference type="Google" id="ProtNLM"/>
    </source>
</evidence>
<reference evidence="2" key="2">
    <citation type="submission" date="2015-06" db="UniProtKB">
        <authorList>
            <consortium name="EnsemblPlants"/>
        </authorList>
    </citation>
    <scope>IDENTIFICATION</scope>
    <source>
        <strain evidence="2">DM1-3 516 R44</strain>
    </source>
</reference>
<sequence>MFTNFTSLLEAAEDRDTPETSAIPPVTIGDVRRDEAAVDESDAKTNEEQIGIREESIYGDLPDLEETIMQSVIQTSLTETSMAAPSGSDTVVPSEVTPGTDAQVQTDVPVTDTQTDGATA</sequence>